<proteinExistence type="inferred from homology"/>
<dbReference type="Gene3D" id="3.40.50.12240">
    <property type="match status" value="1"/>
</dbReference>
<comment type="subcellular location">
    <subcellularLocation>
        <location evidence="1">Cytoplasm</location>
    </subcellularLocation>
</comment>
<dbReference type="GO" id="GO:0008564">
    <property type="term" value="F:protein-exporting ATPase activity"/>
    <property type="evidence" value="ECO:0007669"/>
    <property type="project" value="UniProtKB-EC"/>
</dbReference>
<keyword evidence="2" id="KW-0813">Transport</keyword>
<dbReference type="GO" id="GO:0016887">
    <property type="term" value="F:ATP hydrolysis activity"/>
    <property type="evidence" value="ECO:0007669"/>
    <property type="project" value="InterPro"/>
</dbReference>
<keyword evidence="13" id="KW-1185">Reference proteome</keyword>
<dbReference type="Pfam" id="PF02874">
    <property type="entry name" value="ATP-synt_ab_N"/>
    <property type="match status" value="1"/>
</dbReference>
<evidence type="ECO:0000256" key="2">
    <source>
        <dbReference type="ARBA" id="ARBA00022448"/>
    </source>
</evidence>
<dbReference type="PANTHER" id="PTHR15184">
    <property type="entry name" value="ATP SYNTHASE"/>
    <property type="match status" value="1"/>
</dbReference>
<evidence type="ECO:0000313" key="13">
    <source>
        <dbReference type="Proteomes" id="UP000290287"/>
    </source>
</evidence>
<keyword evidence="6" id="KW-0653">Protein transport</keyword>
<comment type="similarity">
    <text evidence="8">Belongs to the ATPase alpha/beta chains family. T3SS ATPase subfamily.</text>
</comment>
<keyword evidence="4" id="KW-0547">Nucleotide-binding</keyword>
<dbReference type="FunFam" id="3.40.50.12240:FF:000002">
    <property type="entry name" value="Flagellum-specific ATP synthase FliI"/>
    <property type="match status" value="1"/>
</dbReference>
<dbReference type="OrthoDB" id="9148544at2"/>
<evidence type="ECO:0000259" key="11">
    <source>
        <dbReference type="SMART" id="SM00382"/>
    </source>
</evidence>
<protein>
    <recommendedName>
        <fullName evidence="9">protein-secreting ATPase</fullName>
        <ecNumber evidence="9">7.4.2.8</ecNumber>
    </recommendedName>
</protein>
<keyword evidence="7" id="KW-1278">Translocase</keyword>
<dbReference type="Pfam" id="PF00006">
    <property type="entry name" value="ATP-synt_ab"/>
    <property type="match status" value="1"/>
</dbReference>
<dbReference type="EC" id="7.4.2.8" evidence="9"/>
<dbReference type="InterPro" id="IPR027417">
    <property type="entry name" value="P-loop_NTPase"/>
</dbReference>
<dbReference type="RefSeq" id="WP_129123280.1">
    <property type="nucleotide sequence ID" value="NZ_PEIB01000024.1"/>
</dbReference>
<dbReference type="InterPro" id="IPR004100">
    <property type="entry name" value="ATPase_F1/V1/A1_a/bsu_N"/>
</dbReference>
<dbReference type="Proteomes" id="UP000290287">
    <property type="component" value="Unassembled WGS sequence"/>
</dbReference>
<comment type="caution">
    <text evidence="12">The sequence shown here is derived from an EMBL/GenBank/DDBJ whole genome shotgun (WGS) entry which is preliminary data.</text>
</comment>
<dbReference type="GO" id="GO:0030254">
    <property type="term" value="P:protein secretion by the type III secretion system"/>
    <property type="evidence" value="ECO:0007669"/>
    <property type="project" value="InterPro"/>
</dbReference>
<dbReference type="PANTHER" id="PTHR15184:SF9">
    <property type="entry name" value="SPI-1 TYPE 3 SECRETION SYSTEM ATPASE"/>
    <property type="match status" value="1"/>
</dbReference>
<dbReference type="NCBIfam" id="TIGR01026">
    <property type="entry name" value="fliI_yscN"/>
    <property type="match status" value="1"/>
</dbReference>
<dbReference type="SUPFAM" id="SSF52540">
    <property type="entry name" value="P-loop containing nucleoside triphosphate hydrolases"/>
    <property type="match status" value="1"/>
</dbReference>
<evidence type="ECO:0000256" key="8">
    <source>
        <dbReference type="ARBA" id="ARBA00024342"/>
    </source>
</evidence>
<dbReference type="GO" id="GO:0005737">
    <property type="term" value="C:cytoplasm"/>
    <property type="evidence" value="ECO:0007669"/>
    <property type="project" value="UniProtKB-SubCell"/>
</dbReference>
<dbReference type="InterPro" id="IPR005714">
    <property type="entry name" value="ATPase_T3SS_FliI/YscN"/>
</dbReference>
<dbReference type="SMART" id="SM00382">
    <property type="entry name" value="AAA"/>
    <property type="match status" value="1"/>
</dbReference>
<dbReference type="AlphaFoldDB" id="A0A4Q0YTD4"/>
<evidence type="ECO:0000256" key="1">
    <source>
        <dbReference type="ARBA" id="ARBA00004496"/>
    </source>
</evidence>
<feature type="domain" description="AAA+ ATPase" evidence="11">
    <location>
        <begin position="173"/>
        <end position="355"/>
    </location>
</feature>
<gene>
    <name evidence="12" type="primary">fliI</name>
    <name evidence="12" type="ORF">CS022_17095</name>
</gene>
<evidence type="ECO:0000313" key="12">
    <source>
        <dbReference type="EMBL" id="RXJ72261.1"/>
    </source>
</evidence>
<dbReference type="InterPro" id="IPR040627">
    <property type="entry name" value="T3SS_ATPase_C"/>
</dbReference>
<evidence type="ECO:0000256" key="4">
    <source>
        <dbReference type="ARBA" id="ARBA00022741"/>
    </source>
</evidence>
<dbReference type="GO" id="GO:0030257">
    <property type="term" value="C:type III protein secretion system complex"/>
    <property type="evidence" value="ECO:0007669"/>
    <property type="project" value="InterPro"/>
</dbReference>
<evidence type="ECO:0000256" key="10">
    <source>
        <dbReference type="ARBA" id="ARBA00034006"/>
    </source>
</evidence>
<dbReference type="InterPro" id="IPR003593">
    <property type="entry name" value="AAA+_ATPase"/>
</dbReference>
<dbReference type="InterPro" id="IPR020003">
    <property type="entry name" value="ATPase_a/bsu_AS"/>
</dbReference>
<evidence type="ECO:0000256" key="9">
    <source>
        <dbReference type="ARBA" id="ARBA00024382"/>
    </source>
</evidence>
<accession>A0A4Q0YTD4</accession>
<evidence type="ECO:0000256" key="7">
    <source>
        <dbReference type="ARBA" id="ARBA00022967"/>
    </source>
</evidence>
<dbReference type="PROSITE" id="PS00152">
    <property type="entry name" value="ATPASE_ALPHA_BETA"/>
    <property type="match status" value="1"/>
</dbReference>
<dbReference type="GO" id="GO:0046933">
    <property type="term" value="F:proton-transporting ATP synthase activity, rotational mechanism"/>
    <property type="evidence" value="ECO:0007669"/>
    <property type="project" value="TreeGrafter"/>
</dbReference>
<dbReference type="Pfam" id="PF18269">
    <property type="entry name" value="T3SS_ATPase_C"/>
    <property type="match status" value="1"/>
</dbReference>
<dbReference type="InterPro" id="IPR000194">
    <property type="entry name" value="ATPase_F1/V1/A1_a/bsu_nucl-bd"/>
</dbReference>
<evidence type="ECO:0000256" key="5">
    <source>
        <dbReference type="ARBA" id="ARBA00022840"/>
    </source>
</evidence>
<dbReference type="InterPro" id="IPR050053">
    <property type="entry name" value="ATPase_alpha/beta_chains"/>
</dbReference>
<reference evidence="12 13" key="1">
    <citation type="submission" date="2017-10" db="EMBL/GenBank/DDBJ databases">
        <title>Nyctiphanis sp. nov., isolated from the stomach of the euphausiid Nyctiphanes simplex (Hansen, 1911) in the Gulf of California.</title>
        <authorList>
            <person name="Gomez-Gil B."/>
            <person name="Aguilar-Mendez M."/>
            <person name="Lopez-Cortes A."/>
            <person name="Gomez-Gutierrez J."/>
            <person name="Roque A."/>
            <person name="Lang E."/>
            <person name="Gonzalez-Castillo A."/>
        </authorList>
    </citation>
    <scope>NUCLEOTIDE SEQUENCE [LARGE SCALE GENOMIC DNA]</scope>
    <source>
        <strain evidence="12 13">CAIM 600</strain>
    </source>
</reference>
<dbReference type="EMBL" id="PEIB01000024">
    <property type="protein sequence ID" value="RXJ72261.1"/>
    <property type="molecule type" value="Genomic_DNA"/>
</dbReference>
<dbReference type="CDD" id="cd01136">
    <property type="entry name" value="ATPase_flagellum-secretory_path_III"/>
    <property type="match status" value="1"/>
</dbReference>
<name>A0A4Q0YTD4_9GAMM</name>
<organism evidence="12 13">
    <name type="scientific">Veronia nyctiphanis</name>
    <dbReference type="NCBI Taxonomy" id="1278244"/>
    <lineage>
        <taxon>Bacteria</taxon>
        <taxon>Pseudomonadati</taxon>
        <taxon>Pseudomonadota</taxon>
        <taxon>Gammaproteobacteria</taxon>
        <taxon>Vibrionales</taxon>
        <taxon>Vibrionaceae</taxon>
        <taxon>Veronia</taxon>
    </lineage>
</organism>
<dbReference type="CDD" id="cd18117">
    <property type="entry name" value="ATP-synt_flagellum-secretory_path_III_N"/>
    <property type="match status" value="1"/>
</dbReference>
<keyword evidence="5" id="KW-0067">ATP-binding</keyword>
<comment type="catalytic activity">
    <reaction evidence="10">
        <text>ATP + H2O + cellular proteinSide 1 = ADP + phosphate + cellular proteinSide 2.</text>
        <dbReference type="EC" id="7.4.2.8"/>
    </reaction>
</comment>
<evidence type="ECO:0000256" key="3">
    <source>
        <dbReference type="ARBA" id="ARBA00022490"/>
    </source>
</evidence>
<sequence>MSAAVDNLDEKFNAIKVLLSKQSNAFSAVQVRGKVIGVVGTLIRCKMPQARIGDLCEILPGDYAPILAEVVSFDDDTVLLSALSAIDGIASGDLIKPFFVPHSLDLTTPVFGQMFDGFGRPLGNSNRTIFCEQKVEVSSPVMSEALNPLDKPRIDEAFPTGIRTIDAFNTIGKGQRLGIFAGPGCGKSTLMAQIARGCKSDVIVFGLVGERGRELNEFIEHELDAELRAKSIFVCATSDKTSMERARAAFTATAVAEALRDQGLDVLLLIDSLTRFARAQREIGLAAGEPPGRAGFPPSVFSLMPRMLERAGPARKGSITAFYTVLVEKNITADPISDEARSLLDGHLVLSREMAEKGHFPALDVLASLSRTMTNVVSPGHEMASATIRKLLSTYKENELLIRLGEYQQGNDPEVDTAVSLHPQIMHFTRQSREELTPFEDTINHIGQIAQAGGGM</sequence>
<dbReference type="GO" id="GO:0005524">
    <property type="term" value="F:ATP binding"/>
    <property type="evidence" value="ECO:0007669"/>
    <property type="project" value="UniProtKB-KW"/>
</dbReference>
<evidence type="ECO:0000256" key="6">
    <source>
        <dbReference type="ARBA" id="ARBA00022927"/>
    </source>
</evidence>
<keyword evidence="3" id="KW-0963">Cytoplasm</keyword>